<reference evidence="3" key="1">
    <citation type="submission" date="2021-12" db="EMBL/GenBank/DDBJ databases">
        <title>Convergent genome expansion in fungi linked to evolution of root-endophyte symbiosis.</title>
        <authorList>
            <consortium name="DOE Joint Genome Institute"/>
            <person name="Ke Y.-H."/>
            <person name="Bonito G."/>
            <person name="Liao H.-L."/>
            <person name="Looney B."/>
            <person name="Rojas-Flechas A."/>
            <person name="Nash J."/>
            <person name="Hameed K."/>
            <person name="Schadt C."/>
            <person name="Martin F."/>
            <person name="Crous P.W."/>
            <person name="Miettinen O."/>
            <person name="Magnuson J.K."/>
            <person name="Labbe J."/>
            <person name="Jacobson D."/>
            <person name="Doktycz M.J."/>
            <person name="Veneault-Fourrey C."/>
            <person name="Kuo A."/>
            <person name="Mondo S."/>
            <person name="Calhoun S."/>
            <person name="Riley R."/>
            <person name="Ohm R."/>
            <person name="LaButti K."/>
            <person name="Andreopoulos B."/>
            <person name="Pangilinan J."/>
            <person name="Nolan M."/>
            <person name="Tritt A."/>
            <person name="Clum A."/>
            <person name="Lipzen A."/>
            <person name="Daum C."/>
            <person name="Barry K."/>
            <person name="Grigoriev I.V."/>
            <person name="Vilgalys R."/>
        </authorList>
    </citation>
    <scope>NUCLEOTIDE SEQUENCE</scope>
    <source>
        <strain evidence="3">PMI_201</strain>
    </source>
</reference>
<name>A0AAD4L492_9EURO</name>
<organism evidence="3 4">
    <name type="scientific">Talaromyces proteolyticus</name>
    <dbReference type="NCBI Taxonomy" id="1131652"/>
    <lineage>
        <taxon>Eukaryota</taxon>
        <taxon>Fungi</taxon>
        <taxon>Dikarya</taxon>
        <taxon>Ascomycota</taxon>
        <taxon>Pezizomycotina</taxon>
        <taxon>Eurotiomycetes</taxon>
        <taxon>Eurotiomycetidae</taxon>
        <taxon>Eurotiales</taxon>
        <taxon>Trichocomaceae</taxon>
        <taxon>Talaromyces</taxon>
        <taxon>Talaromyces sect. Bacilispori</taxon>
    </lineage>
</organism>
<keyword evidence="3" id="KW-0378">Hydrolase</keyword>
<dbReference type="EMBL" id="JAJTJA010000002">
    <property type="protein sequence ID" value="KAH8703933.1"/>
    <property type="molecule type" value="Genomic_DNA"/>
</dbReference>
<dbReference type="SUPFAM" id="SSF51445">
    <property type="entry name" value="(Trans)glycosidases"/>
    <property type="match status" value="1"/>
</dbReference>
<dbReference type="Proteomes" id="UP001201262">
    <property type="component" value="Unassembled WGS sequence"/>
</dbReference>
<sequence>MASLLSFLLFSQMAAAVSKGPLYDSFVSLSIELTGFPSFAGTKESPNQFSYNLIKALADAQGSPLVIRVGGNSADRAIYDANQSEATASSCDADPEAILCIGKSFFDSYGAFPNGTTYSHNFNLAASNSSGYDTLRETVPLACDALRGQLNVWEVGNEPDLYRGKWRPSDWPAEDYEADWQNATDSLKTYLQDACADMAANGSFSLMAPSVSSPGSGIKVTDIFNDGENSENFVKQISVHNYMAGASSSGVTVQNTLMSHKAVANKLQSHVNLAESLSDVDADYILGEHNSLYGGGASGKSNVFGAGLWVLEFSAYAASTGFIKREHFHQAVGSAYSAWLPVSKDSSDPQTNPPYYGKLAAATFLANSSTIEVKTIDLNGDADKDSGYGAYVNGTLQRVALLNLREFSSSSGSDRGSQNYTISVNPNESWVVKRLTAPGADVDTGVTFNGYSYEYGTLGLPTRDNSTSSDEKVTSDASGNLYVTVADSEAVIITK</sequence>
<dbReference type="RefSeq" id="XP_046076951.1">
    <property type="nucleotide sequence ID" value="XM_046221644.1"/>
</dbReference>
<feature type="signal peptide" evidence="1">
    <location>
        <begin position="1"/>
        <end position="16"/>
    </location>
</feature>
<keyword evidence="1" id="KW-0732">Signal</keyword>
<evidence type="ECO:0000313" key="3">
    <source>
        <dbReference type="EMBL" id="KAH8703933.1"/>
    </source>
</evidence>
<comment type="caution">
    <text evidence="3">The sequence shown here is derived from an EMBL/GenBank/DDBJ whole genome shotgun (WGS) entry which is preliminary data.</text>
</comment>
<dbReference type="GO" id="GO:0016787">
    <property type="term" value="F:hydrolase activity"/>
    <property type="evidence" value="ECO:0007669"/>
    <property type="project" value="UniProtKB-KW"/>
</dbReference>
<dbReference type="PANTHER" id="PTHR36183:SF2">
    <property type="entry name" value="BETA-GLUCURONIDASE C-TERMINAL DOMAIN-CONTAINING PROTEIN"/>
    <property type="match status" value="1"/>
</dbReference>
<evidence type="ECO:0000259" key="2">
    <source>
        <dbReference type="Pfam" id="PF16862"/>
    </source>
</evidence>
<dbReference type="Gene3D" id="2.60.40.1180">
    <property type="entry name" value="Golgi alpha-mannosidase II"/>
    <property type="match status" value="1"/>
</dbReference>
<evidence type="ECO:0000256" key="1">
    <source>
        <dbReference type="SAM" id="SignalP"/>
    </source>
</evidence>
<dbReference type="InterPro" id="IPR013780">
    <property type="entry name" value="Glyco_hydro_b"/>
</dbReference>
<feature type="chain" id="PRO_5042067759" evidence="1">
    <location>
        <begin position="17"/>
        <end position="495"/>
    </location>
</feature>
<dbReference type="AlphaFoldDB" id="A0AAD4L492"/>
<gene>
    <name evidence="3" type="ORF">BGW36DRAFT_444477</name>
</gene>
<dbReference type="InterPro" id="IPR031728">
    <property type="entry name" value="GlcAase_C"/>
</dbReference>
<dbReference type="InterPro" id="IPR052974">
    <property type="entry name" value="GH79_Enzymes"/>
</dbReference>
<dbReference type="PANTHER" id="PTHR36183">
    <property type="entry name" value="BETA-GLUCURONIDASE"/>
    <property type="match status" value="1"/>
</dbReference>
<dbReference type="GeneID" id="70251931"/>
<accession>A0AAD4L492</accession>
<dbReference type="InterPro" id="IPR017853">
    <property type="entry name" value="GH"/>
</dbReference>
<protein>
    <submittedName>
        <fullName evidence="3">Glycoside hydrolase family 79 protein</fullName>
    </submittedName>
</protein>
<feature type="domain" description="Beta-glucuronidase C-terminal" evidence="2">
    <location>
        <begin position="387"/>
        <end position="492"/>
    </location>
</feature>
<proteinExistence type="predicted"/>
<keyword evidence="4" id="KW-1185">Reference proteome</keyword>
<dbReference type="Pfam" id="PF16862">
    <property type="entry name" value="Glyco_hydro_79C"/>
    <property type="match status" value="1"/>
</dbReference>
<evidence type="ECO:0000313" key="4">
    <source>
        <dbReference type="Proteomes" id="UP001201262"/>
    </source>
</evidence>
<dbReference type="Gene3D" id="3.20.20.80">
    <property type="entry name" value="Glycosidases"/>
    <property type="match status" value="1"/>
</dbReference>